<dbReference type="InterPro" id="IPR051468">
    <property type="entry name" value="Fungal_SecMetab_SDRs"/>
</dbReference>
<dbReference type="RefSeq" id="WP_385875817.1">
    <property type="nucleotide sequence ID" value="NZ_JBHLXE010000016.1"/>
</dbReference>
<dbReference type="InterPro" id="IPR002347">
    <property type="entry name" value="SDR_fam"/>
</dbReference>
<sequence length="263" mass="29114">MSTPSITIASDTCKNKFNRILIIGGRGSIGSALVQHYSQYKGSELFTLSRPNSTALKPSVHNKNKSLSSLTEFYVDYFDDQSMQQVVSNITISGKLDLIILATGFLQNETIKPEKSINDLSLKNLEYIFAVNTFLPAMMIRYFLPHLNPNIPAVFAALSARVGSISDNRLGGWYSYRASKSALNMLIKTASIELKRVNNNGIIVGLHPGTVKSQLSEPFLKNQPQHKIFSPDHSAQCLSEVINQLTQNESGKCIDWNGSEIFP</sequence>
<proteinExistence type="predicted"/>
<gene>
    <name evidence="1" type="ORF">ACFFIT_01735</name>
</gene>
<accession>A0ABV6CC13</accession>
<protein>
    <submittedName>
        <fullName evidence="1">SDR family NAD(P)-dependent oxidoreductase</fullName>
    </submittedName>
</protein>
<dbReference type="Proteomes" id="UP001589758">
    <property type="component" value="Unassembled WGS sequence"/>
</dbReference>
<dbReference type="SUPFAM" id="SSF51735">
    <property type="entry name" value="NAD(P)-binding Rossmann-fold domains"/>
    <property type="match status" value="1"/>
</dbReference>
<comment type="caution">
    <text evidence="1">The sequence shown here is derived from an EMBL/GenBank/DDBJ whole genome shotgun (WGS) entry which is preliminary data.</text>
</comment>
<dbReference type="Pfam" id="PF00106">
    <property type="entry name" value="adh_short"/>
    <property type="match status" value="1"/>
</dbReference>
<organism evidence="1 2">
    <name type="scientific">Thorsellia kenyensis</name>
    <dbReference type="NCBI Taxonomy" id="1549888"/>
    <lineage>
        <taxon>Bacteria</taxon>
        <taxon>Pseudomonadati</taxon>
        <taxon>Pseudomonadota</taxon>
        <taxon>Gammaproteobacteria</taxon>
        <taxon>Enterobacterales</taxon>
        <taxon>Thorselliaceae</taxon>
        <taxon>Thorsellia</taxon>
    </lineage>
</organism>
<dbReference type="PRINTS" id="PR00081">
    <property type="entry name" value="GDHRDH"/>
</dbReference>
<dbReference type="Gene3D" id="3.40.50.720">
    <property type="entry name" value="NAD(P)-binding Rossmann-like Domain"/>
    <property type="match status" value="1"/>
</dbReference>
<evidence type="ECO:0000313" key="2">
    <source>
        <dbReference type="Proteomes" id="UP001589758"/>
    </source>
</evidence>
<dbReference type="PANTHER" id="PTHR43544">
    <property type="entry name" value="SHORT-CHAIN DEHYDROGENASE/REDUCTASE"/>
    <property type="match status" value="1"/>
</dbReference>
<reference evidence="1 2" key="1">
    <citation type="submission" date="2024-09" db="EMBL/GenBank/DDBJ databases">
        <authorList>
            <person name="Sun Q."/>
            <person name="Mori K."/>
        </authorList>
    </citation>
    <scope>NUCLEOTIDE SEQUENCE [LARGE SCALE GENOMIC DNA]</scope>
    <source>
        <strain evidence="1 2">CCM 8545</strain>
    </source>
</reference>
<keyword evidence="2" id="KW-1185">Reference proteome</keyword>
<dbReference type="EMBL" id="JBHLXE010000016">
    <property type="protein sequence ID" value="MFC0178828.1"/>
    <property type="molecule type" value="Genomic_DNA"/>
</dbReference>
<dbReference type="InterPro" id="IPR036291">
    <property type="entry name" value="NAD(P)-bd_dom_sf"/>
</dbReference>
<evidence type="ECO:0000313" key="1">
    <source>
        <dbReference type="EMBL" id="MFC0178828.1"/>
    </source>
</evidence>
<name>A0ABV6CC13_9GAMM</name>
<dbReference type="PANTHER" id="PTHR43544:SF12">
    <property type="entry name" value="NAD(P)-BINDING ROSSMANN-FOLD SUPERFAMILY PROTEIN"/>
    <property type="match status" value="1"/>
</dbReference>